<dbReference type="GeneID" id="54484591"/>
<name>A0A6A6WDF3_9PEZI</name>
<protein>
    <submittedName>
        <fullName evidence="1">Uncharacterized protein</fullName>
    </submittedName>
</protein>
<proteinExistence type="predicted"/>
<reference evidence="1" key="1">
    <citation type="journal article" date="2020" name="Stud. Mycol.">
        <title>101 Dothideomycetes genomes: a test case for predicting lifestyles and emergence of pathogens.</title>
        <authorList>
            <person name="Haridas S."/>
            <person name="Albert R."/>
            <person name="Binder M."/>
            <person name="Bloem J."/>
            <person name="Labutti K."/>
            <person name="Salamov A."/>
            <person name="Andreopoulos B."/>
            <person name="Baker S."/>
            <person name="Barry K."/>
            <person name="Bills G."/>
            <person name="Bluhm B."/>
            <person name="Cannon C."/>
            <person name="Castanera R."/>
            <person name="Culley D."/>
            <person name="Daum C."/>
            <person name="Ezra D."/>
            <person name="Gonzalez J."/>
            <person name="Henrissat B."/>
            <person name="Kuo A."/>
            <person name="Liang C."/>
            <person name="Lipzen A."/>
            <person name="Lutzoni F."/>
            <person name="Magnuson J."/>
            <person name="Mondo S."/>
            <person name="Nolan M."/>
            <person name="Ohm R."/>
            <person name="Pangilinan J."/>
            <person name="Park H.-J."/>
            <person name="Ramirez L."/>
            <person name="Alfaro M."/>
            <person name="Sun H."/>
            <person name="Tritt A."/>
            <person name="Yoshinaga Y."/>
            <person name="Zwiers L.-H."/>
            <person name="Turgeon B."/>
            <person name="Goodwin S."/>
            <person name="Spatafora J."/>
            <person name="Crous P."/>
            <person name="Grigoriev I."/>
        </authorList>
    </citation>
    <scope>NUCLEOTIDE SEQUENCE</scope>
    <source>
        <strain evidence="1">CBS 121739</strain>
    </source>
</reference>
<dbReference type="EMBL" id="ML996568">
    <property type="protein sequence ID" value="KAF2760209.1"/>
    <property type="molecule type" value="Genomic_DNA"/>
</dbReference>
<dbReference type="AlphaFoldDB" id="A0A6A6WDF3"/>
<evidence type="ECO:0000313" key="2">
    <source>
        <dbReference type="Proteomes" id="UP000799437"/>
    </source>
</evidence>
<accession>A0A6A6WDF3</accession>
<evidence type="ECO:0000313" key="1">
    <source>
        <dbReference type="EMBL" id="KAF2760209.1"/>
    </source>
</evidence>
<dbReference type="RefSeq" id="XP_033602660.1">
    <property type="nucleotide sequence ID" value="XM_033743537.1"/>
</dbReference>
<dbReference type="Proteomes" id="UP000799437">
    <property type="component" value="Unassembled WGS sequence"/>
</dbReference>
<organism evidence="1 2">
    <name type="scientific">Pseudovirgaria hyperparasitica</name>
    <dbReference type="NCBI Taxonomy" id="470096"/>
    <lineage>
        <taxon>Eukaryota</taxon>
        <taxon>Fungi</taxon>
        <taxon>Dikarya</taxon>
        <taxon>Ascomycota</taxon>
        <taxon>Pezizomycotina</taxon>
        <taxon>Dothideomycetes</taxon>
        <taxon>Dothideomycetes incertae sedis</taxon>
        <taxon>Acrospermales</taxon>
        <taxon>Acrospermaceae</taxon>
        <taxon>Pseudovirgaria</taxon>
    </lineage>
</organism>
<keyword evidence="2" id="KW-1185">Reference proteome</keyword>
<gene>
    <name evidence="1" type="ORF">EJ05DRAFT_474103</name>
</gene>
<sequence length="74" mass="8191">MTWLPSNLIHIPRRIYCTSITSFAWRAGRPISFLGICQILIGSSTHMTRSESCAEKGIDGWAGTSSTRDFLSSL</sequence>